<gene>
    <name evidence="2" type="ORF">Ctob_002215</name>
</gene>
<dbReference type="EMBL" id="JWZX01002916">
    <property type="protein sequence ID" value="KOO25885.1"/>
    <property type="molecule type" value="Genomic_DNA"/>
</dbReference>
<evidence type="ECO:0000313" key="3">
    <source>
        <dbReference type="Proteomes" id="UP000037460"/>
    </source>
</evidence>
<evidence type="ECO:0000256" key="1">
    <source>
        <dbReference type="SAM" id="MobiDB-lite"/>
    </source>
</evidence>
<dbReference type="Proteomes" id="UP000037460">
    <property type="component" value="Unassembled WGS sequence"/>
</dbReference>
<name>A0A0M0JHC8_9EUKA</name>
<proteinExistence type="predicted"/>
<evidence type="ECO:0000313" key="2">
    <source>
        <dbReference type="EMBL" id="KOO25885.1"/>
    </source>
</evidence>
<accession>A0A0M0JHC8</accession>
<organism evidence="2 3">
    <name type="scientific">Chrysochromulina tobinii</name>
    <dbReference type="NCBI Taxonomy" id="1460289"/>
    <lineage>
        <taxon>Eukaryota</taxon>
        <taxon>Haptista</taxon>
        <taxon>Haptophyta</taxon>
        <taxon>Prymnesiophyceae</taxon>
        <taxon>Prymnesiales</taxon>
        <taxon>Chrysochromulinaceae</taxon>
        <taxon>Chrysochromulina</taxon>
    </lineage>
</organism>
<dbReference type="AlphaFoldDB" id="A0A0M0JHC8"/>
<sequence length="229" mass="23961">MAAAPNTAPTPNTAPEPAEANGAVLGVGAVMGEPGAPAAPRRRLDPQLEATWLAAEKAAVLAELTHAHERLLEAKAWEGEAAQCMSGQTDSDPSRLEQLLAKGEALNMALPSMGPLRDYSAKNGASAQNGAPAPAQWQRTGGRPPMGELLRVQREGAKLRVSGALWNQLLAHLAKAEAALKTVHRALTHYAGPVVLGEALEAMDKVGIAFDEGATLRGLLTKLISDRCH</sequence>
<comment type="caution">
    <text evidence="2">The sequence shown here is derived from an EMBL/GenBank/DDBJ whole genome shotgun (WGS) entry which is preliminary data.</text>
</comment>
<feature type="region of interest" description="Disordered" evidence="1">
    <location>
        <begin position="123"/>
        <end position="143"/>
    </location>
</feature>
<protein>
    <submittedName>
        <fullName evidence="2">Uncharacterized protein</fullName>
    </submittedName>
</protein>
<reference evidence="3" key="1">
    <citation type="journal article" date="2015" name="PLoS Genet.">
        <title>Genome Sequence and Transcriptome Analyses of Chrysochromulina tobin: Metabolic Tools for Enhanced Algal Fitness in the Prominent Order Prymnesiales (Haptophyceae).</title>
        <authorList>
            <person name="Hovde B.T."/>
            <person name="Deodato C.R."/>
            <person name="Hunsperger H.M."/>
            <person name="Ryken S.A."/>
            <person name="Yost W."/>
            <person name="Jha R.K."/>
            <person name="Patterson J."/>
            <person name="Monnat R.J. Jr."/>
            <person name="Barlow S.B."/>
            <person name="Starkenburg S.R."/>
            <person name="Cattolico R.A."/>
        </authorList>
    </citation>
    <scope>NUCLEOTIDE SEQUENCE</scope>
    <source>
        <strain evidence="3">CCMP291</strain>
    </source>
</reference>
<feature type="region of interest" description="Disordered" evidence="1">
    <location>
        <begin position="1"/>
        <end position="20"/>
    </location>
</feature>
<keyword evidence="3" id="KW-1185">Reference proteome</keyword>